<dbReference type="InterPro" id="IPR005846">
    <property type="entry name" value="A-D-PHexomutase_a/b/a-III"/>
</dbReference>
<dbReference type="CDD" id="cd05799">
    <property type="entry name" value="PGM2"/>
    <property type="match status" value="1"/>
</dbReference>
<evidence type="ECO:0000256" key="2">
    <source>
        <dbReference type="ARBA" id="ARBA00010231"/>
    </source>
</evidence>
<dbReference type="GO" id="GO:0005975">
    <property type="term" value="P:carbohydrate metabolic process"/>
    <property type="evidence" value="ECO:0007669"/>
    <property type="project" value="InterPro"/>
</dbReference>
<dbReference type="InterPro" id="IPR036900">
    <property type="entry name" value="A-D-PHexomutase_C_sf"/>
</dbReference>
<dbReference type="PANTHER" id="PTHR45745">
    <property type="entry name" value="PHOSPHOMANNOMUTASE 45A"/>
    <property type="match status" value="1"/>
</dbReference>
<dbReference type="InterPro" id="IPR005841">
    <property type="entry name" value="Alpha-D-phosphohexomutase_SF"/>
</dbReference>
<evidence type="ECO:0000256" key="4">
    <source>
        <dbReference type="ARBA" id="ARBA00022723"/>
    </source>
</evidence>
<dbReference type="InterPro" id="IPR016066">
    <property type="entry name" value="A-D-PHexomutase_CS"/>
</dbReference>
<keyword evidence="6" id="KW-0413">Isomerase</keyword>
<dbReference type="SUPFAM" id="SSF55957">
    <property type="entry name" value="Phosphoglucomutase, C-terminal domain"/>
    <property type="match status" value="1"/>
</dbReference>
<dbReference type="Pfam" id="PF02879">
    <property type="entry name" value="PGM_PMM_II"/>
    <property type="match status" value="1"/>
</dbReference>
<evidence type="ECO:0000256" key="7">
    <source>
        <dbReference type="RuleBase" id="RU004326"/>
    </source>
</evidence>
<keyword evidence="3" id="KW-0597">Phosphoprotein</keyword>
<evidence type="ECO:0000259" key="9">
    <source>
        <dbReference type="Pfam" id="PF02878"/>
    </source>
</evidence>
<dbReference type="Gene3D" id="3.30.310.50">
    <property type="entry name" value="Alpha-D-phosphohexomutase, C-terminal domain"/>
    <property type="match status" value="1"/>
</dbReference>
<dbReference type="RefSeq" id="WP_131838447.1">
    <property type="nucleotide sequence ID" value="NZ_SLWB01000003.1"/>
</dbReference>
<dbReference type="SUPFAM" id="SSF53738">
    <property type="entry name" value="Phosphoglucomutase, first 3 domains"/>
    <property type="match status" value="3"/>
</dbReference>
<dbReference type="Pfam" id="PF02880">
    <property type="entry name" value="PGM_PMM_III"/>
    <property type="match status" value="1"/>
</dbReference>
<dbReference type="GO" id="GO:0008973">
    <property type="term" value="F:phosphopentomutase activity"/>
    <property type="evidence" value="ECO:0007669"/>
    <property type="project" value="TreeGrafter"/>
</dbReference>
<comment type="caution">
    <text evidence="12">The sequence shown here is derived from an EMBL/GenBank/DDBJ whole genome shotgun (WGS) entry which is preliminary data.</text>
</comment>
<dbReference type="GO" id="GO:0000287">
    <property type="term" value="F:magnesium ion binding"/>
    <property type="evidence" value="ECO:0007669"/>
    <property type="project" value="InterPro"/>
</dbReference>
<evidence type="ECO:0000313" key="13">
    <source>
        <dbReference type="Proteomes" id="UP000294830"/>
    </source>
</evidence>
<dbReference type="PANTHER" id="PTHR45745:SF1">
    <property type="entry name" value="PHOSPHOGLUCOMUTASE 2B-RELATED"/>
    <property type="match status" value="1"/>
</dbReference>
<dbReference type="GO" id="GO:0006166">
    <property type="term" value="P:purine ribonucleoside salvage"/>
    <property type="evidence" value="ECO:0007669"/>
    <property type="project" value="TreeGrafter"/>
</dbReference>
<keyword evidence="4 7" id="KW-0479">Metal-binding</keyword>
<dbReference type="Gene3D" id="3.40.120.10">
    <property type="entry name" value="Alpha-D-Glucose-1,6-Bisphosphate, subunit A, domain 3"/>
    <property type="match status" value="3"/>
</dbReference>
<evidence type="ECO:0000259" key="8">
    <source>
        <dbReference type="Pfam" id="PF00408"/>
    </source>
</evidence>
<comment type="cofactor">
    <cofactor evidence="1">
        <name>Mg(2+)</name>
        <dbReference type="ChEBI" id="CHEBI:18420"/>
    </cofactor>
</comment>
<evidence type="ECO:0000259" key="10">
    <source>
        <dbReference type="Pfam" id="PF02879"/>
    </source>
</evidence>
<feature type="domain" description="Alpha-D-phosphohexomutase alpha/beta/alpha" evidence="11">
    <location>
        <begin position="327"/>
        <end position="450"/>
    </location>
</feature>
<evidence type="ECO:0000256" key="6">
    <source>
        <dbReference type="ARBA" id="ARBA00023235"/>
    </source>
</evidence>
<reference evidence="12 13" key="1">
    <citation type="submission" date="2019-03" db="EMBL/GenBank/DDBJ databases">
        <title>Genomic Encyclopedia of Archaeal and Bacterial Type Strains, Phase II (KMG-II): from individual species to whole genera.</title>
        <authorList>
            <person name="Goeker M."/>
        </authorList>
    </citation>
    <scope>NUCLEOTIDE SEQUENCE [LARGE SCALE GENOMIC DNA]</scope>
    <source>
        <strain evidence="12 13">RL-C</strain>
    </source>
</reference>
<evidence type="ECO:0000256" key="5">
    <source>
        <dbReference type="ARBA" id="ARBA00022842"/>
    </source>
</evidence>
<gene>
    <name evidence="12" type="ORF">CLV25_103106</name>
</gene>
<evidence type="ECO:0000256" key="1">
    <source>
        <dbReference type="ARBA" id="ARBA00001946"/>
    </source>
</evidence>
<evidence type="ECO:0000256" key="3">
    <source>
        <dbReference type="ARBA" id="ARBA00022553"/>
    </source>
</evidence>
<protein>
    <submittedName>
        <fullName evidence="12">Phosphoglucomutase</fullName>
    </submittedName>
</protein>
<dbReference type="InterPro" id="IPR005845">
    <property type="entry name" value="A-D-PHexomutase_a/b/a-II"/>
</dbReference>
<dbReference type="OrthoDB" id="9806956at2"/>
<dbReference type="Pfam" id="PF00408">
    <property type="entry name" value="PGM_PMM_IV"/>
    <property type="match status" value="1"/>
</dbReference>
<keyword evidence="5 7" id="KW-0460">Magnesium</keyword>
<dbReference type="PROSITE" id="PS00710">
    <property type="entry name" value="PGM_PMM"/>
    <property type="match status" value="1"/>
</dbReference>
<dbReference type="Pfam" id="PF02878">
    <property type="entry name" value="PGM_PMM_I"/>
    <property type="match status" value="1"/>
</dbReference>
<evidence type="ECO:0000259" key="11">
    <source>
        <dbReference type="Pfam" id="PF02880"/>
    </source>
</evidence>
<evidence type="ECO:0000313" key="12">
    <source>
        <dbReference type="EMBL" id="TCN70586.1"/>
    </source>
</evidence>
<dbReference type="AlphaFoldDB" id="A0A4R2ESI5"/>
<proteinExistence type="inferred from homology"/>
<feature type="domain" description="Alpha-D-phosphohexomutase alpha/beta/alpha" evidence="9">
    <location>
        <begin position="49"/>
        <end position="186"/>
    </location>
</feature>
<dbReference type="PRINTS" id="PR00509">
    <property type="entry name" value="PGMPMM"/>
</dbReference>
<comment type="similarity">
    <text evidence="2 7">Belongs to the phosphohexose mutase family.</text>
</comment>
<dbReference type="EMBL" id="SLWB01000003">
    <property type="protein sequence ID" value="TCN70586.1"/>
    <property type="molecule type" value="Genomic_DNA"/>
</dbReference>
<sequence>MSNAIEPQIAERAMVWINGNYDKATKKEVKRLMDEDPQELKESFYQNLEFGTGGLRGIMGVGTNRMNIYTVGMATQGLANYIKAQFGSEAELKVAIAHDSRNNSRLFAETTAKIFAANGLTAYLFESLRPTPELSFTIRELGCKAGVVVTASHNPKEYNGYKVYWSDGAQIIAPHDKNIIAEVNKISGVDEVKFEGGNGRIEIIGEEIDRRYIDKLATLSLSPEIIAKHADLKIVYTPIHGTGLMLVPRTLERFGFRNIIRIPEQDIIDGNFPTVKSPNPEENSTLEMAIAKAKAEDADIVLATDPDADRVGVAVKTADGSFELLNGNQTASLLFFYVLNRWKENGLLKGKEYIVKTIVTTDLLSEIAQSFGVEVYNVLTGFKYIADIIGKNEGKKRFIVGGEESYGYLAGEFVRDKDAVIACALIAETAAWAKEQGKTLDQLLKEIYVKFGFFKESLLSVTKKGISGQEEIKKMMADFRSTPPQTIAGSKVMLIHDYKTGETFDTLSELRYEIALPKSDVLQFITQDGTIVSVRPSGTEPKIKFYFGVKGSLASVADYGKANAELDAKIEQIVADLKLK</sequence>
<dbReference type="Proteomes" id="UP000294830">
    <property type="component" value="Unassembled WGS sequence"/>
</dbReference>
<organism evidence="12 13">
    <name type="scientific">Acetobacteroides hydrogenigenes</name>
    <dbReference type="NCBI Taxonomy" id="979970"/>
    <lineage>
        <taxon>Bacteria</taxon>
        <taxon>Pseudomonadati</taxon>
        <taxon>Bacteroidota</taxon>
        <taxon>Bacteroidia</taxon>
        <taxon>Bacteroidales</taxon>
        <taxon>Rikenellaceae</taxon>
        <taxon>Acetobacteroides</taxon>
    </lineage>
</organism>
<dbReference type="InterPro" id="IPR016055">
    <property type="entry name" value="A-D-PHexomutase_a/b/a-I/II/III"/>
</dbReference>
<feature type="domain" description="Alpha-D-phosphohexomutase C-terminal" evidence="8">
    <location>
        <begin position="518"/>
        <end position="564"/>
    </location>
</feature>
<accession>A0A4R2ESI5</accession>
<keyword evidence="13" id="KW-1185">Reference proteome</keyword>
<dbReference type="InterPro" id="IPR005843">
    <property type="entry name" value="A-D-PHexomutase_C"/>
</dbReference>
<name>A0A4R2ESI5_9BACT</name>
<feature type="domain" description="Alpha-D-phosphohexomutase alpha/beta/alpha" evidence="10">
    <location>
        <begin position="211"/>
        <end position="317"/>
    </location>
</feature>
<dbReference type="InterPro" id="IPR005844">
    <property type="entry name" value="A-D-PHexomutase_a/b/a-I"/>
</dbReference>